<dbReference type="SUPFAM" id="SSF51735">
    <property type="entry name" value="NAD(P)-binding Rossmann-fold domains"/>
    <property type="match status" value="1"/>
</dbReference>
<feature type="binding site" evidence="8">
    <location>
        <begin position="126"/>
        <end position="130"/>
    </location>
    <ligand>
        <name>NADP(+)</name>
        <dbReference type="ChEBI" id="CHEBI:58349"/>
    </ligand>
</feature>
<keyword evidence="3 8" id="KW-0028">Amino-acid biosynthesis</keyword>
<comment type="subunit">
    <text evidence="8">Homodimer.</text>
</comment>
<dbReference type="InterPro" id="IPR006151">
    <property type="entry name" value="Shikm_DH/Glu-tRNA_Rdtase"/>
</dbReference>
<evidence type="ECO:0000313" key="13">
    <source>
        <dbReference type="Proteomes" id="UP000830326"/>
    </source>
</evidence>
<evidence type="ECO:0000256" key="5">
    <source>
        <dbReference type="ARBA" id="ARBA00023002"/>
    </source>
</evidence>
<name>A0ABY4HCA6_9BACI</name>
<feature type="binding site" evidence="8">
    <location>
        <position position="248"/>
    </location>
    <ligand>
        <name>shikimate</name>
        <dbReference type="ChEBI" id="CHEBI:36208"/>
    </ligand>
</feature>
<evidence type="ECO:0000256" key="4">
    <source>
        <dbReference type="ARBA" id="ARBA00022857"/>
    </source>
</evidence>
<feature type="binding site" evidence="8">
    <location>
        <position position="76"/>
    </location>
    <ligand>
        <name>NADP(+)</name>
        <dbReference type="ChEBI" id="CHEBI:58349"/>
    </ligand>
</feature>
<feature type="binding site" evidence="8">
    <location>
        <position position="218"/>
    </location>
    <ligand>
        <name>NADP(+)</name>
        <dbReference type="ChEBI" id="CHEBI:58349"/>
    </ligand>
</feature>
<reference evidence="12" key="1">
    <citation type="submission" date="2022-04" db="EMBL/GenBank/DDBJ databases">
        <title>Halobacillus sp. isolated from saltern.</title>
        <authorList>
            <person name="Won M."/>
            <person name="Lee C.-M."/>
            <person name="Woen H.-Y."/>
            <person name="Kwon S.-W."/>
        </authorList>
    </citation>
    <scope>NUCLEOTIDE SEQUENCE</scope>
    <source>
        <strain evidence="12">SSHM10-5</strain>
    </source>
</reference>
<evidence type="ECO:0000256" key="3">
    <source>
        <dbReference type="ARBA" id="ARBA00022605"/>
    </source>
</evidence>
<dbReference type="PANTHER" id="PTHR21089">
    <property type="entry name" value="SHIKIMATE DEHYDROGENASE"/>
    <property type="match status" value="1"/>
</dbReference>
<organism evidence="12 13">
    <name type="scientific">Halobacillus amylolyticus</name>
    <dbReference type="NCBI Taxonomy" id="2932259"/>
    <lineage>
        <taxon>Bacteria</taxon>
        <taxon>Bacillati</taxon>
        <taxon>Bacillota</taxon>
        <taxon>Bacilli</taxon>
        <taxon>Bacillales</taxon>
        <taxon>Bacillaceae</taxon>
        <taxon>Halobacillus</taxon>
    </lineage>
</organism>
<evidence type="ECO:0000256" key="8">
    <source>
        <dbReference type="HAMAP-Rule" id="MF_00222"/>
    </source>
</evidence>
<proteinExistence type="inferred from homology"/>
<dbReference type="InterPro" id="IPR036291">
    <property type="entry name" value="NAD(P)-bd_dom_sf"/>
</dbReference>
<feature type="domain" description="Shikimate dehydrogenase substrate binding N-terminal" evidence="10">
    <location>
        <begin position="5"/>
        <end position="87"/>
    </location>
</feature>
<dbReference type="InterPro" id="IPR022893">
    <property type="entry name" value="Shikimate_DH_fam"/>
</dbReference>
<feature type="binding site" evidence="8">
    <location>
        <begin position="150"/>
        <end position="155"/>
    </location>
    <ligand>
        <name>NADP(+)</name>
        <dbReference type="ChEBI" id="CHEBI:58349"/>
    </ligand>
</feature>
<dbReference type="EMBL" id="CP095075">
    <property type="protein sequence ID" value="UOR12244.1"/>
    <property type="molecule type" value="Genomic_DNA"/>
</dbReference>
<gene>
    <name evidence="8 12" type="primary">aroE</name>
    <name evidence="12" type="ORF">MUO15_01520</name>
</gene>
<evidence type="ECO:0000256" key="2">
    <source>
        <dbReference type="ARBA" id="ARBA00012962"/>
    </source>
</evidence>
<evidence type="ECO:0000259" key="11">
    <source>
        <dbReference type="Pfam" id="PF18317"/>
    </source>
</evidence>
<comment type="pathway">
    <text evidence="1 8">Metabolic intermediate biosynthesis; chorismate biosynthesis; chorismate from D-erythrose 4-phosphate and phosphoenolpyruvate: step 4/7.</text>
</comment>
<comment type="function">
    <text evidence="8">Involved in the biosynthesis of the chorismate, which leads to the biosynthesis of aromatic amino acids. Catalyzes the reversible NADPH linked reduction of 3-dehydroshikimate (DHSA) to yield shikimate (SA).</text>
</comment>
<dbReference type="RefSeq" id="WP_245032922.1">
    <property type="nucleotide sequence ID" value="NZ_CP095075.1"/>
</dbReference>
<evidence type="ECO:0000256" key="7">
    <source>
        <dbReference type="ARBA" id="ARBA00049442"/>
    </source>
</evidence>
<dbReference type="HAMAP" id="MF_00222">
    <property type="entry name" value="Shikimate_DH_AroE"/>
    <property type="match status" value="1"/>
</dbReference>
<protein>
    <recommendedName>
        <fullName evidence="2 8">Shikimate dehydrogenase (NADP(+))</fullName>
        <shortName evidence="8">SDH</shortName>
        <ecNumber evidence="2 8">1.1.1.25</ecNumber>
    </recommendedName>
</protein>
<feature type="domain" description="SDH C-terminal" evidence="11">
    <location>
        <begin position="241"/>
        <end position="269"/>
    </location>
</feature>
<feature type="binding site" evidence="8">
    <location>
        <position position="100"/>
    </location>
    <ligand>
        <name>shikimate</name>
        <dbReference type="ChEBI" id="CHEBI:36208"/>
    </ligand>
</feature>
<evidence type="ECO:0000256" key="6">
    <source>
        <dbReference type="ARBA" id="ARBA00023141"/>
    </source>
</evidence>
<evidence type="ECO:0000313" key="12">
    <source>
        <dbReference type="EMBL" id="UOR12244.1"/>
    </source>
</evidence>
<accession>A0ABY4HCA6</accession>
<dbReference type="SUPFAM" id="SSF53223">
    <property type="entry name" value="Aminoacid dehydrogenase-like, N-terminal domain"/>
    <property type="match status" value="1"/>
</dbReference>
<evidence type="ECO:0000259" key="9">
    <source>
        <dbReference type="Pfam" id="PF01488"/>
    </source>
</evidence>
<keyword evidence="5 8" id="KW-0560">Oxidoreductase</keyword>
<sequence length="277" mass="30643">MKLGLIGYPIAHSLSPWIHNQLLDIHGMLGEYQLFECETDGFADKINEMKADHIAGFNVTVPYKERILPYLDELDDAARFLGAVNTVKLDKGRYVGYNTDGTGYLASLVDRHADAVESPKQVLILGSGGAARGIFYALLKQGIKKIDLANRTIEKAQQVIDDLSASSISQALSLKEAEEKLVKYDLIIQTTSVGMSPNHEQTLLSLSGITKDTIVSDIVYRPMKTAFLREAEARGARIHYGHGMLLHQAIYAFQIWTGKPTDASEMMKAFEKKLKGV</sequence>
<dbReference type="CDD" id="cd01065">
    <property type="entry name" value="NAD_bind_Shikimate_DH"/>
    <property type="match status" value="1"/>
</dbReference>
<dbReference type="GO" id="GO:0004764">
    <property type="term" value="F:shikimate 3-dehydrogenase (NADP+) activity"/>
    <property type="evidence" value="ECO:0007669"/>
    <property type="project" value="UniProtKB-EC"/>
</dbReference>
<feature type="binding site" evidence="8">
    <location>
        <begin position="13"/>
        <end position="15"/>
    </location>
    <ligand>
        <name>shikimate</name>
        <dbReference type="ChEBI" id="CHEBI:36208"/>
    </ligand>
</feature>
<keyword evidence="4 8" id="KW-0521">NADP</keyword>
<dbReference type="Gene3D" id="3.40.50.10860">
    <property type="entry name" value="Leucine Dehydrogenase, chain A, domain 1"/>
    <property type="match status" value="1"/>
</dbReference>
<dbReference type="Proteomes" id="UP000830326">
    <property type="component" value="Chromosome"/>
</dbReference>
<keyword evidence="6 8" id="KW-0057">Aromatic amino acid biosynthesis</keyword>
<feature type="binding site" evidence="8">
    <location>
        <position position="241"/>
    </location>
    <ligand>
        <name>NADP(+)</name>
        <dbReference type="ChEBI" id="CHEBI:58349"/>
    </ligand>
</feature>
<dbReference type="PANTHER" id="PTHR21089:SF1">
    <property type="entry name" value="BIFUNCTIONAL 3-DEHYDROQUINATE DEHYDRATASE_SHIKIMATE DEHYDROGENASE, CHLOROPLASTIC"/>
    <property type="match status" value="1"/>
</dbReference>
<comment type="similarity">
    <text evidence="8">Belongs to the shikimate dehydrogenase family.</text>
</comment>
<dbReference type="Pfam" id="PF01488">
    <property type="entry name" value="Shikimate_DH"/>
    <property type="match status" value="1"/>
</dbReference>
<feature type="domain" description="Quinate/shikimate 5-dehydrogenase/glutamyl-tRNA reductase" evidence="9">
    <location>
        <begin position="119"/>
        <end position="192"/>
    </location>
</feature>
<feature type="binding site" evidence="8">
    <location>
        <position position="220"/>
    </location>
    <ligand>
        <name>shikimate</name>
        <dbReference type="ChEBI" id="CHEBI:36208"/>
    </ligand>
</feature>
<dbReference type="EC" id="1.1.1.25" evidence="2 8"/>
<dbReference type="Gene3D" id="3.40.50.720">
    <property type="entry name" value="NAD(P)-binding Rossmann-like Domain"/>
    <property type="match status" value="1"/>
</dbReference>
<feature type="binding site" evidence="8">
    <location>
        <position position="85"/>
    </location>
    <ligand>
        <name>shikimate</name>
        <dbReference type="ChEBI" id="CHEBI:36208"/>
    </ligand>
</feature>
<dbReference type="InterPro" id="IPR013708">
    <property type="entry name" value="Shikimate_DH-bd_N"/>
</dbReference>
<evidence type="ECO:0000256" key="1">
    <source>
        <dbReference type="ARBA" id="ARBA00004871"/>
    </source>
</evidence>
<feature type="binding site" evidence="8">
    <location>
        <position position="60"/>
    </location>
    <ligand>
        <name>shikimate</name>
        <dbReference type="ChEBI" id="CHEBI:36208"/>
    </ligand>
</feature>
<keyword evidence="13" id="KW-1185">Reference proteome</keyword>
<dbReference type="InterPro" id="IPR011342">
    <property type="entry name" value="Shikimate_DH"/>
</dbReference>
<feature type="active site" description="Proton acceptor" evidence="8">
    <location>
        <position position="64"/>
    </location>
</feature>
<dbReference type="Pfam" id="PF08501">
    <property type="entry name" value="Shikimate_dh_N"/>
    <property type="match status" value="1"/>
</dbReference>
<dbReference type="Pfam" id="PF18317">
    <property type="entry name" value="SDH_C"/>
    <property type="match status" value="1"/>
</dbReference>
<dbReference type="InterPro" id="IPR041121">
    <property type="entry name" value="SDH_C"/>
</dbReference>
<evidence type="ECO:0000259" key="10">
    <source>
        <dbReference type="Pfam" id="PF08501"/>
    </source>
</evidence>
<comment type="catalytic activity">
    <reaction evidence="7 8">
        <text>shikimate + NADP(+) = 3-dehydroshikimate + NADPH + H(+)</text>
        <dbReference type="Rhea" id="RHEA:17737"/>
        <dbReference type="ChEBI" id="CHEBI:15378"/>
        <dbReference type="ChEBI" id="CHEBI:16630"/>
        <dbReference type="ChEBI" id="CHEBI:36208"/>
        <dbReference type="ChEBI" id="CHEBI:57783"/>
        <dbReference type="ChEBI" id="CHEBI:58349"/>
        <dbReference type="EC" id="1.1.1.25"/>
    </reaction>
</comment>
<dbReference type="InterPro" id="IPR046346">
    <property type="entry name" value="Aminoacid_DH-like_N_sf"/>
</dbReference>
<dbReference type="NCBIfam" id="TIGR00507">
    <property type="entry name" value="aroE"/>
    <property type="match status" value="1"/>
</dbReference>